<evidence type="ECO:0000256" key="6">
    <source>
        <dbReference type="SAM" id="Phobius"/>
    </source>
</evidence>
<evidence type="ECO:0000256" key="1">
    <source>
        <dbReference type="ARBA" id="ARBA00004651"/>
    </source>
</evidence>
<protein>
    <submittedName>
        <fullName evidence="7">YjgP/YjgQ family permease</fullName>
    </submittedName>
</protein>
<feature type="transmembrane region" description="Helical" evidence="6">
    <location>
        <begin position="60"/>
        <end position="77"/>
    </location>
</feature>
<evidence type="ECO:0000256" key="3">
    <source>
        <dbReference type="ARBA" id="ARBA00022692"/>
    </source>
</evidence>
<gene>
    <name evidence="7" type="ORF">ENW00_06695</name>
</gene>
<evidence type="ECO:0000256" key="4">
    <source>
        <dbReference type="ARBA" id="ARBA00022989"/>
    </source>
</evidence>
<keyword evidence="4 6" id="KW-1133">Transmembrane helix</keyword>
<dbReference type="InterPro" id="IPR005495">
    <property type="entry name" value="LptG/LptF_permease"/>
</dbReference>
<evidence type="ECO:0000256" key="2">
    <source>
        <dbReference type="ARBA" id="ARBA00022475"/>
    </source>
</evidence>
<dbReference type="PANTHER" id="PTHR33529">
    <property type="entry name" value="SLR0882 PROTEIN-RELATED"/>
    <property type="match status" value="1"/>
</dbReference>
<sequence length="356" mass="40795">MKIISQYFLKNFIPVFIVGVLLFSTILIISPLFSIMDLVIARSVPLDLAFQIFLTKIPPYLTYTFPMAIFLAVIFVIGQFSEHGEIMAMKASGASIRYFLPAILILSFSVQIIMFYFNEILSPKAYEREKILLSKVYNTVLVPAREDVFFNENHNFYFFRKVDPKNKKFEDILLIQFLEDGKIKLIMSAKRAYFNEDVGWRFQDGEIYALNDNGEMIFQGKFKEQKVNLTRNPEQLTPSSKPIDEMSIFEIINQIKLFEGIGLNTRNLKTEFHIRIALPFTCPIFAILALGLGLQMGKGGRSLSFGLSVISIFVYYILFSIGRSLAKAGIISYFLGAWLGNIIFLILGMYLLTKRK</sequence>
<accession>A0A7C3RWV7</accession>
<organism evidence="7">
    <name type="scientific">Dictyoglomus thermophilum</name>
    <dbReference type="NCBI Taxonomy" id="14"/>
    <lineage>
        <taxon>Bacteria</taxon>
        <taxon>Pseudomonadati</taxon>
        <taxon>Dictyoglomota</taxon>
        <taxon>Dictyoglomia</taxon>
        <taxon>Dictyoglomales</taxon>
        <taxon>Dictyoglomaceae</taxon>
        <taxon>Dictyoglomus</taxon>
    </lineage>
</organism>
<reference evidence="7" key="1">
    <citation type="journal article" date="2020" name="mSystems">
        <title>Genome- and Community-Level Interaction Insights into Carbon Utilization and Element Cycling Functions of Hydrothermarchaeota in Hydrothermal Sediment.</title>
        <authorList>
            <person name="Zhou Z."/>
            <person name="Liu Y."/>
            <person name="Xu W."/>
            <person name="Pan J."/>
            <person name="Luo Z.H."/>
            <person name="Li M."/>
        </authorList>
    </citation>
    <scope>NUCLEOTIDE SEQUENCE [LARGE SCALE GENOMIC DNA]</scope>
    <source>
        <strain evidence="7">SpSt-81</strain>
    </source>
</reference>
<keyword evidence="3 6" id="KW-0812">Transmembrane</keyword>
<comment type="subcellular location">
    <subcellularLocation>
        <location evidence="1">Cell membrane</location>
        <topology evidence="1">Multi-pass membrane protein</topology>
    </subcellularLocation>
</comment>
<comment type="caution">
    <text evidence="7">The sequence shown here is derived from an EMBL/GenBank/DDBJ whole genome shotgun (WGS) entry which is preliminary data.</text>
</comment>
<feature type="transmembrane region" description="Helical" evidence="6">
    <location>
        <begin position="12"/>
        <end position="40"/>
    </location>
</feature>
<feature type="transmembrane region" description="Helical" evidence="6">
    <location>
        <begin position="98"/>
        <end position="117"/>
    </location>
</feature>
<evidence type="ECO:0000313" key="7">
    <source>
        <dbReference type="EMBL" id="HFX13825.1"/>
    </source>
</evidence>
<dbReference type="AlphaFoldDB" id="A0A7C3RWV7"/>
<feature type="transmembrane region" description="Helical" evidence="6">
    <location>
        <begin position="331"/>
        <end position="352"/>
    </location>
</feature>
<dbReference type="EMBL" id="DTIN01000025">
    <property type="protein sequence ID" value="HFX13825.1"/>
    <property type="molecule type" value="Genomic_DNA"/>
</dbReference>
<name>A0A7C3RWV7_DICTH</name>
<dbReference type="Pfam" id="PF03739">
    <property type="entry name" value="LptF_LptG"/>
    <property type="match status" value="1"/>
</dbReference>
<keyword evidence="2" id="KW-1003">Cell membrane</keyword>
<dbReference type="GO" id="GO:0015920">
    <property type="term" value="P:lipopolysaccharide transport"/>
    <property type="evidence" value="ECO:0007669"/>
    <property type="project" value="TreeGrafter"/>
</dbReference>
<dbReference type="PANTHER" id="PTHR33529:SF6">
    <property type="entry name" value="YJGP_YJGQ FAMILY PERMEASE"/>
    <property type="match status" value="1"/>
</dbReference>
<proteinExistence type="predicted"/>
<feature type="transmembrane region" description="Helical" evidence="6">
    <location>
        <begin position="305"/>
        <end position="325"/>
    </location>
</feature>
<keyword evidence="5 6" id="KW-0472">Membrane</keyword>
<evidence type="ECO:0000256" key="5">
    <source>
        <dbReference type="ARBA" id="ARBA00023136"/>
    </source>
</evidence>
<dbReference type="GO" id="GO:0043190">
    <property type="term" value="C:ATP-binding cassette (ABC) transporter complex"/>
    <property type="evidence" value="ECO:0007669"/>
    <property type="project" value="TreeGrafter"/>
</dbReference>
<feature type="transmembrane region" description="Helical" evidence="6">
    <location>
        <begin position="272"/>
        <end position="293"/>
    </location>
</feature>